<dbReference type="AlphaFoldDB" id="G0U7P6"/>
<dbReference type="InterPro" id="IPR045075">
    <property type="entry name" value="Syf1-like"/>
</dbReference>
<comment type="subcellular location">
    <subcellularLocation>
        <location evidence="1">Nucleus</location>
    </subcellularLocation>
</comment>
<keyword evidence="7" id="KW-0539">Nucleus</keyword>
<dbReference type="Gene3D" id="1.25.40.10">
    <property type="entry name" value="Tetratricopeptide repeat domain"/>
    <property type="match status" value="2"/>
</dbReference>
<dbReference type="SUPFAM" id="SSF48452">
    <property type="entry name" value="TPR-like"/>
    <property type="match status" value="3"/>
</dbReference>
<dbReference type="InterPro" id="IPR003107">
    <property type="entry name" value="HAT"/>
</dbReference>
<evidence type="ECO:0000256" key="4">
    <source>
        <dbReference type="ARBA" id="ARBA00022728"/>
    </source>
</evidence>
<dbReference type="SMART" id="SM00386">
    <property type="entry name" value="HAT"/>
    <property type="match status" value="7"/>
</dbReference>
<evidence type="ECO:0000256" key="7">
    <source>
        <dbReference type="ARBA" id="ARBA00023242"/>
    </source>
</evidence>
<keyword evidence="3" id="KW-0507">mRNA processing</keyword>
<dbReference type="GO" id="GO:0000245">
    <property type="term" value="P:spliceosomal complex assembly"/>
    <property type="evidence" value="ECO:0007669"/>
    <property type="project" value="TreeGrafter"/>
</dbReference>
<evidence type="ECO:0000256" key="6">
    <source>
        <dbReference type="ARBA" id="ARBA00023187"/>
    </source>
</evidence>
<organism evidence="9">
    <name type="scientific">Trypanosoma vivax (strain Y486)</name>
    <dbReference type="NCBI Taxonomy" id="1055687"/>
    <lineage>
        <taxon>Eukaryota</taxon>
        <taxon>Discoba</taxon>
        <taxon>Euglenozoa</taxon>
        <taxon>Kinetoplastea</taxon>
        <taxon>Metakinetoplastina</taxon>
        <taxon>Trypanosomatida</taxon>
        <taxon>Trypanosomatidae</taxon>
        <taxon>Trypanosoma</taxon>
        <taxon>Duttonella</taxon>
    </lineage>
</organism>
<dbReference type="InterPro" id="IPR055433">
    <property type="entry name" value="HAT_Syf1-like_N"/>
</dbReference>
<proteinExistence type="inferred from homology"/>
<reference evidence="9" key="1">
    <citation type="journal article" date="2012" name="Proc. Natl. Acad. Sci. U.S.A.">
        <title>Antigenic diversity is generated by distinct evolutionary mechanisms in African trypanosome species.</title>
        <authorList>
            <person name="Jackson A.P."/>
            <person name="Berry A."/>
            <person name="Aslett M."/>
            <person name="Allison H.C."/>
            <person name="Burton P."/>
            <person name="Vavrova-Anderson J."/>
            <person name="Brown R."/>
            <person name="Browne H."/>
            <person name="Corton N."/>
            <person name="Hauser H."/>
            <person name="Gamble J."/>
            <person name="Gilderthorp R."/>
            <person name="Marcello L."/>
            <person name="McQuillan J."/>
            <person name="Otto T.D."/>
            <person name="Quail M.A."/>
            <person name="Sanders M.J."/>
            <person name="van Tonder A."/>
            <person name="Ginger M.L."/>
            <person name="Field M.C."/>
            <person name="Barry J.D."/>
            <person name="Hertz-Fowler C."/>
            <person name="Berriman M."/>
        </authorList>
    </citation>
    <scope>NUCLEOTIDE SEQUENCE</scope>
    <source>
        <strain evidence="9">Y486</strain>
    </source>
</reference>
<dbReference type="EMBL" id="HE573026">
    <property type="protein sequence ID" value="CCC51904.1"/>
    <property type="molecule type" value="Genomic_DNA"/>
</dbReference>
<dbReference type="Pfam" id="PF23233">
    <property type="entry name" value="HAT_Syf1_CNRKL1_N"/>
    <property type="match status" value="1"/>
</dbReference>
<comment type="similarity">
    <text evidence="2">Belongs to the crooked-neck family.</text>
</comment>
<feature type="domain" description="Pre-mRNA-splicing factor Syf1-like N-terminal HAT-repeats" evidence="8">
    <location>
        <begin position="77"/>
        <end position="221"/>
    </location>
</feature>
<dbReference type="GO" id="GO:0071014">
    <property type="term" value="C:post-mRNA release spliceosomal complex"/>
    <property type="evidence" value="ECO:0007669"/>
    <property type="project" value="TreeGrafter"/>
</dbReference>
<evidence type="ECO:0000256" key="3">
    <source>
        <dbReference type="ARBA" id="ARBA00022664"/>
    </source>
</evidence>
<dbReference type="GO" id="GO:0071007">
    <property type="term" value="C:U2-type catalytic step 2 spliceosome"/>
    <property type="evidence" value="ECO:0007669"/>
    <property type="project" value="TreeGrafter"/>
</dbReference>
<evidence type="ECO:0000256" key="2">
    <source>
        <dbReference type="ARBA" id="ARBA00008644"/>
    </source>
</evidence>
<sequence length="772" mass="87669">MKRRRDHAENMGPAAAALRRRSVFRDARASATQLTAAQLLADAEEMQRSAGPSNSSTTVVINSPEELALYRQRTRAELEERVKRGYTFLGNWVKYARWEAQQKDSERMRSVLERAVEFHGTNPVLWRDYAELEAEYGFVNHARSVWDRGVTALPSATDLWLKYLVFEQAAGHDNRVRDLFNRWLSGPAPPKCAWELFAFFEAQQRRVDACRDVLRRYVEAHGTVECWLFYGSTELNVLKSADRAAMVYAAAMESLPEDYTNGVKDCRIPLAWADALVASRKLDEARELYHNLLNKCTVIGALDLVFAAYSRFERLYGDGANPESLALVVAKAMYRRRIAKDSCDFDAYVSQYLLLRAAQLSSWTNNQRDGDSSKALWREALKCLAAAADVRVDGEKDPVLAQRQAVIVMAYARLLEVRGNVTAARMALAKCIRHFPFALASCPRLWVEAAALEERSNAYSQARKLLGAALNVSACPEVFDAALQLEEKACATGELTPEERVQRSRAIYQTAIKQFPQNFSLWEGYAKMEEREEQFHRSDALRLACIRSFSAVARAAASVSERYKVLENVDQAWARRIALKRRLLRGLKKRMAGNEVEEFSASLTQLYQELLDSVWGEYRYEALQWREKNLMSGGILAALPQQTPQALAPAVARWAEAVGAVTNFVLVPAQCEGQYEASSMEWMRSMFRGLLQREREVLMQELGGRDENASFEAIQHAKRLVEFLLTPCVAEWRRFEATYGTTEALEATKQFTQPVKRRTRLFARKDTSDNNI</sequence>
<dbReference type="GO" id="GO:0071011">
    <property type="term" value="C:precatalytic spliceosome"/>
    <property type="evidence" value="ECO:0007669"/>
    <property type="project" value="TreeGrafter"/>
</dbReference>
<keyword evidence="5" id="KW-0677">Repeat</keyword>
<evidence type="ECO:0000259" key="8">
    <source>
        <dbReference type="Pfam" id="PF23233"/>
    </source>
</evidence>
<dbReference type="PANTHER" id="PTHR11246">
    <property type="entry name" value="PRE-MRNA SPLICING FACTOR"/>
    <property type="match status" value="1"/>
</dbReference>
<dbReference type="GO" id="GO:0000974">
    <property type="term" value="C:Prp19 complex"/>
    <property type="evidence" value="ECO:0007669"/>
    <property type="project" value="TreeGrafter"/>
</dbReference>
<evidence type="ECO:0000256" key="1">
    <source>
        <dbReference type="ARBA" id="ARBA00004123"/>
    </source>
</evidence>
<protein>
    <recommendedName>
        <fullName evidence="8">Pre-mRNA-splicing factor Syf1-like N-terminal HAT-repeats domain-containing protein</fullName>
    </recommendedName>
</protein>
<gene>
    <name evidence="9" type="ORF">TVY486_1009490</name>
</gene>
<keyword evidence="4" id="KW-0747">Spliceosome</keyword>
<keyword evidence="6" id="KW-0508">mRNA splicing</keyword>
<evidence type="ECO:0000256" key="5">
    <source>
        <dbReference type="ARBA" id="ARBA00022737"/>
    </source>
</evidence>
<evidence type="ECO:0000313" key="9">
    <source>
        <dbReference type="EMBL" id="CCC51904.1"/>
    </source>
</evidence>
<accession>G0U7P6</accession>
<dbReference type="PANTHER" id="PTHR11246:SF3">
    <property type="entry name" value="CROOKED NECK-LIKE PROTEIN 1"/>
    <property type="match status" value="1"/>
</dbReference>
<name>G0U7P6_TRYVY</name>
<dbReference type="InterPro" id="IPR011990">
    <property type="entry name" value="TPR-like_helical_dom_sf"/>
</dbReference>